<dbReference type="EMBL" id="UINC01098033">
    <property type="protein sequence ID" value="SVC56234.1"/>
    <property type="molecule type" value="Genomic_DNA"/>
</dbReference>
<dbReference type="GO" id="GO:0071470">
    <property type="term" value="P:cellular response to osmotic stress"/>
    <property type="evidence" value="ECO:0007669"/>
    <property type="project" value="InterPro"/>
</dbReference>
<organism evidence="1">
    <name type="scientific">marine metagenome</name>
    <dbReference type="NCBI Taxonomy" id="408172"/>
    <lineage>
        <taxon>unclassified sequences</taxon>
        <taxon>metagenomes</taxon>
        <taxon>ecological metagenomes</taxon>
    </lineage>
</organism>
<evidence type="ECO:0000313" key="1">
    <source>
        <dbReference type="EMBL" id="SVC56234.1"/>
    </source>
</evidence>
<gene>
    <name evidence="1" type="ORF">METZ01_LOCUS309088</name>
</gene>
<evidence type="ECO:0008006" key="2">
    <source>
        <dbReference type="Google" id="ProtNLM"/>
    </source>
</evidence>
<name>A0A382N4X6_9ZZZZ</name>
<feature type="non-terminal residue" evidence="1">
    <location>
        <position position="1"/>
    </location>
</feature>
<protein>
    <recommendedName>
        <fullName evidence="2">Mechanosensitive ion channel protein MscS</fullName>
    </recommendedName>
</protein>
<dbReference type="AlphaFoldDB" id="A0A382N4X6"/>
<dbReference type="GO" id="GO:0005886">
    <property type="term" value="C:plasma membrane"/>
    <property type="evidence" value="ECO:0007669"/>
    <property type="project" value="TreeGrafter"/>
</dbReference>
<dbReference type="InterPro" id="IPR030192">
    <property type="entry name" value="YbdG"/>
</dbReference>
<dbReference type="GO" id="GO:0008381">
    <property type="term" value="F:mechanosensitive monoatomic ion channel activity"/>
    <property type="evidence" value="ECO:0007669"/>
    <property type="project" value="InterPro"/>
</dbReference>
<proteinExistence type="predicted"/>
<reference evidence="1" key="1">
    <citation type="submission" date="2018-05" db="EMBL/GenBank/DDBJ databases">
        <authorList>
            <person name="Lanie J.A."/>
            <person name="Ng W.-L."/>
            <person name="Kazmierczak K.M."/>
            <person name="Andrzejewski T.M."/>
            <person name="Davidsen T.M."/>
            <person name="Wayne K.J."/>
            <person name="Tettelin H."/>
            <person name="Glass J.I."/>
            <person name="Rusch D."/>
            <person name="Podicherti R."/>
            <person name="Tsui H.-C.T."/>
            <person name="Winkler M.E."/>
        </authorList>
    </citation>
    <scope>NUCLEOTIDE SEQUENCE</scope>
</reference>
<sequence length="65" mass="7520">TFLVRQLPPSEKGIPLEIYVFCKDTDWGRYESIQADLFDHILAVVSEFDLRLFQNPTGADFSKIK</sequence>
<accession>A0A382N4X6</accession>
<dbReference type="PANTHER" id="PTHR30414:SF0">
    <property type="entry name" value="MINICONDUCTANCE MECHANOSENSITIVE CHANNEL YBDG"/>
    <property type="match status" value="1"/>
</dbReference>
<dbReference type="PANTHER" id="PTHR30414">
    <property type="entry name" value="MINICONDUCTANCE MECHANOSENSITIVE CHANNEL YBDG"/>
    <property type="match status" value="1"/>
</dbReference>